<evidence type="ECO:0000313" key="2">
    <source>
        <dbReference type="EMBL" id="KAJ2686774.1"/>
    </source>
</evidence>
<evidence type="ECO:0000256" key="1">
    <source>
        <dbReference type="SAM" id="MobiDB-lite"/>
    </source>
</evidence>
<accession>A0A9W8GF02</accession>
<evidence type="ECO:0000313" key="3">
    <source>
        <dbReference type="Proteomes" id="UP001151516"/>
    </source>
</evidence>
<protein>
    <submittedName>
        <fullName evidence="2">Uncharacterized protein</fullName>
    </submittedName>
</protein>
<gene>
    <name evidence="2" type="ORF">IWW39_003414</name>
</gene>
<dbReference type="EMBL" id="JANBTX010000095">
    <property type="protein sequence ID" value="KAJ2686774.1"/>
    <property type="molecule type" value="Genomic_DNA"/>
</dbReference>
<dbReference type="Proteomes" id="UP001151516">
    <property type="component" value="Unassembled WGS sequence"/>
</dbReference>
<dbReference type="OrthoDB" id="5587622at2759"/>
<keyword evidence="3" id="KW-1185">Reference proteome</keyword>
<dbReference type="AlphaFoldDB" id="A0A9W8GF02"/>
<proteinExistence type="predicted"/>
<organism evidence="2 3">
    <name type="scientific">Coemansia spiralis</name>
    <dbReference type="NCBI Taxonomy" id="417178"/>
    <lineage>
        <taxon>Eukaryota</taxon>
        <taxon>Fungi</taxon>
        <taxon>Fungi incertae sedis</taxon>
        <taxon>Zoopagomycota</taxon>
        <taxon>Kickxellomycotina</taxon>
        <taxon>Kickxellomycetes</taxon>
        <taxon>Kickxellales</taxon>
        <taxon>Kickxellaceae</taxon>
        <taxon>Coemansia</taxon>
    </lineage>
</organism>
<name>A0A9W8GF02_9FUNG</name>
<sequence>MDFFNVAPIYNALVGRQRSSDAQRQVELEAREADRLHRERARELKHKKIIDSDAWPRFPARLRIRKHGSETSTSSADNDPDSPTRVTAIRWADDKNN</sequence>
<feature type="region of interest" description="Disordered" evidence="1">
    <location>
        <begin position="65"/>
        <end position="97"/>
    </location>
</feature>
<comment type="caution">
    <text evidence="2">The sequence shown here is derived from an EMBL/GenBank/DDBJ whole genome shotgun (WGS) entry which is preliminary data.</text>
</comment>
<reference evidence="2" key="1">
    <citation type="submission" date="2022-07" db="EMBL/GenBank/DDBJ databases">
        <title>Phylogenomic reconstructions and comparative analyses of Kickxellomycotina fungi.</title>
        <authorList>
            <person name="Reynolds N.K."/>
            <person name="Stajich J.E."/>
            <person name="Barry K."/>
            <person name="Grigoriev I.V."/>
            <person name="Crous P."/>
            <person name="Smith M.E."/>
        </authorList>
    </citation>
    <scope>NUCLEOTIDE SEQUENCE</scope>
    <source>
        <strain evidence="2">CBS 109367</strain>
    </source>
</reference>